<name>A0ABU2UZ62_9ACTN</name>
<gene>
    <name evidence="1" type="ORF">RM863_38790</name>
</gene>
<dbReference type="RefSeq" id="WP_311638037.1">
    <property type="nucleotide sequence ID" value="NZ_JAVRFF010000103.1"/>
</dbReference>
<accession>A0ABU2UZ62</accession>
<reference evidence="1" key="1">
    <citation type="submission" date="2024-05" db="EMBL/GenBank/DDBJ databases">
        <title>30 novel species of actinomycetes from the DSMZ collection.</title>
        <authorList>
            <person name="Nouioui I."/>
        </authorList>
    </citation>
    <scope>NUCLEOTIDE SEQUENCE</scope>
    <source>
        <strain evidence="1">DSM 41014</strain>
    </source>
</reference>
<feature type="non-terminal residue" evidence="1">
    <location>
        <position position="1"/>
    </location>
</feature>
<proteinExistence type="predicted"/>
<evidence type="ECO:0000313" key="1">
    <source>
        <dbReference type="EMBL" id="MDT0478077.1"/>
    </source>
</evidence>
<organism evidence="1 2">
    <name type="scientific">Streptomyces hintoniae</name>
    <dbReference type="NCBI Taxonomy" id="3075521"/>
    <lineage>
        <taxon>Bacteria</taxon>
        <taxon>Bacillati</taxon>
        <taxon>Actinomycetota</taxon>
        <taxon>Actinomycetes</taxon>
        <taxon>Kitasatosporales</taxon>
        <taxon>Streptomycetaceae</taxon>
        <taxon>Streptomyces</taxon>
    </lineage>
</organism>
<evidence type="ECO:0000313" key="2">
    <source>
        <dbReference type="Proteomes" id="UP001180489"/>
    </source>
</evidence>
<dbReference type="EMBL" id="JAVRFF010000103">
    <property type="protein sequence ID" value="MDT0478077.1"/>
    <property type="molecule type" value="Genomic_DNA"/>
</dbReference>
<sequence length="102" mass="11380">LGRVLKVVHDGVNRVPIERSLVVDPVLKHALRHLRFVKSRQPSDADSVEFADWREGIAEALDALAGVLVFKEDRVRARAEATAARKEAAEVRRRGEMGASER</sequence>
<dbReference type="Proteomes" id="UP001180489">
    <property type="component" value="Unassembled WGS sequence"/>
</dbReference>
<keyword evidence="2" id="KW-1185">Reference proteome</keyword>
<protein>
    <submittedName>
        <fullName evidence="1">Uncharacterized protein</fullName>
    </submittedName>
</protein>
<comment type="caution">
    <text evidence="1">The sequence shown here is derived from an EMBL/GenBank/DDBJ whole genome shotgun (WGS) entry which is preliminary data.</text>
</comment>